<evidence type="ECO:0000313" key="6">
    <source>
        <dbReference type="Proteomes" id="UP000018840"/>
    </source>
</evidence>
<dbReference type="SUPFAM" id="SSF52242">
    <property type="entry name" value="Cobalamin (vitamin B12)-binding domain"/>
    <property type="match status" value="1"/>
</dbReference>
<dbReference type="Pfam" id="PF02607">
    <property type="entry name" value="B12-binding_2"/>
    <property type="match status" value="1"/>
</dbReference>
<dbReference type="Gene3D" id="3.40.50.280">
    <property type="entry name" value="Cobalamin-binding domain"/>
    <property type="match status" value="1"/>
</dbReference>
<gene>
    <name evidence="5" type="ORF">Q612_NSC00006G0001</name>
</gene>
<dbReference type="GO" id="GO:0046872">
    <property type="term" value="F:metal ion binding"/>
    <property type="evidence" value="ECO:0007669"/>
    <property type="project" value="UniProtKB-KW"/>
</dbReference>
<name>W1UCS2_9FIRM</name>
<organism evidence="5 6">
    <name type="scientific">Negativicoccus succinicivorans DORA_17_25</name>
    <dbReference type="NCBI Taxonomy" id="1403945"/>
    <lineage>
        <taxon>Bacteria</taxon>
        <taxon>Bacillati</taxon>
        <taxon>Bacillota</taxon>
        <taxon>Negativicutes</taxon>
        <taxon>Veillonellales</taxon>
        <taxon>Veillonellaceae</taxon>
        <taxon>Negativicoccus</taxon>
    </lineage>
</organism>
<evidence type="ECO:0000256" key="1">
    <source>
        <dbReference type="ARBA" id="ARBA00022723"/>
    </source>
</evidence>
<reference evidence="5 6" key="1">
    <citation type="submission" date="2013-12" db="EMBL/GenBank/DDBJ databases">
        <title>A Varibaculum cambriense genome reconstructed from a premature infant gut community with otherwise low bacterial novelty that shifts toward anaerobic metabolism during the third week of life.</title>
        <authorList>
            <person name="Brown C.T."/>
            <person name="Sharon I."/>
            <person name="Thomas B.C."/>
            <person name="Castelle C.J."/>
            <person name="Morowitz M.J."/>
            <person name="Banfield J.F."/>
        </authorList>
    </citation>
    <scope>NUCLEOTIDE SEQUENCE [LARGE SCALE GENOMIC DNA]</scope>
    <source>
        <strain evidence="6">DORA_17_25</strain>
    </source>
</reference>
<dbReference type="GO" id="GO:0050667">
    <property type="term" value="P:homocysteine metabolic process"/>
    <property type="evidence" value="ECO:0007669"/>
    <property type="project" value="TreeGrafter"/>
</dbReference>
<dbReference type="SUPFAM" id="SSF47644">
    <property type="entry name" value="Methionine synthase domain"/>
    <property type="match status" value="1"/>
</dbReference>
<dbReference type="AlphaFoldDB" id="W1UCS2"/>
<dbReference type="GO" id="GO:0005829">
    <property type="term" value="C:cytosol"/>
    <property type="evidence" value="ECO:0007669"/>
    <property type="project" value="TreeGrafter"/>
</dbReference>
<dbReference type="InterPro" id="IPR003759">
    <property type="entry name" value="Cbl-bd_cap"/>
</dbReference>
<dbReference type="PROSITE" id="PS51332">
    <property type="entry name" value="B12_BINDING"/>
    <property type="match status" value="1"/>
</dbReference>
<dbReference type="RefSeq" id="WP_024047662.1">
    <property type="nucleotide sequence ID" value="NZ_AZMC01000006.1"/>
</dbReference>
<feature type="domain" description="B12-binding N-terminal" evidence="4">
    <location>
        <begin position="1"/>
        <end position="88"/>
    </location>
</feature>
<evidence type="ECO:0000259" key="4">
    <source>
        <dbReference type="PROSITE" id="PS51337"/>
    </source>
</evidence>
<feature type="domain" description="B12-binding" evidence="3">
    <location>
        <begin position="89"/>
        <end position="216"/>
    </location>
</feature>
<dbReference type="PANTHER" id="PTHR45833:SF1">
    <property type="entry name" value="METHIONINE SYNTHASE"/>
    <property type="match status" value="1"/>
</dbReference>
<dbReference type="GO" id="GO:0046653">
    <property type="term" value="P:tetrahydrofolate metabolic process"/>
    <property type="evidence" value="ECO:0007669"/>
    <property type="project" value="TreeGrafter"/>
</dbReference>
<protein>
    <recommendedName>
        <fullName evidence="7">Cobalamin-binding protein</fullName>
    </recommendedName>
</protein>
<proteinExistence type="predicted"/>
<dbReference type="Proteomes" id="UP000018840">
    <property type="component" value="Unassembled WGS sequence"/>
</dbReference>
<evidence type="ECO:0008006" key="7">
    <source>
        <dbReference type="Google" id="ProtNLM"/>
    </source>
</evidence>
<sequence length="223" mass="25238">MDVYQEIRIKLLDGDAEQVSELVRKLVKLKYPPEKILQEGLIKGIYILADKFKTEMVLVPEALVVSRALNAGLETLDPYINKNTRTKYRARAIIGTVEGDIHDIGKNLVKMMISTVGIEIIDLGVDVSKEEFVYAIKEYKPDLVMISTLLTTTLKQINKVIELIKKEGLRDNVIIFLGGFPVTKKFALNVGADYFTEDAVELRDLLNNNLEKILKQNKTKKSK</sequence>
<dbReference type="PANTHER" id="PTHR45833">
    <property type="entry name" value="METHIONINE SYNTHASE"/>
    <property type="match status" value="1"/>
</dbReference>
<evidence type="ECO:0000259" key="3">
    <source>
        <dbReference type="PROSITE" id="PS51332"/>
    </source>
</evidence>
<evidence type="ECO:0000256" key="2">
    <source>
        <dbReference type="ARBA" id="ARBA00023285"/>
    </source>
</evidence>
<dbReference type="InterPro" id="IPR006158">
    <property type="entry name" value="Cobalamin-bd"/>
</dbReference>
<evidence type="ECO:0000313" key="5">
    <source>
        <dbReference type="EMBL" id="ETI91547.1"/>
    </source>
</evidence>
<dbReference type="InterPro" id="IPR036724">
    <property type="entry name" value="Cobalamin-bd_sf"/>
</dbReference>
<dbReference type="Gene3D" id="1.10.1240.10">
    <property type="entry name" value="Methionine synthase domain"/>
    <property type="match status" value="1"/>
</dbReference>
<comment type="caution">
    <text evidence="5">The sequence shown here is derived from an EMBL/GenBank/DDBJ whole genome shotgun (WGS) entry which is preliminary data.</text>
</comment>
<dbReference type="GO" id="GO:0008705">
    <property type="term" value="F:methionine synthase activity"/>
    <property type="evidence" value="ECO:0007669"/>
    <property type="project" value="TreeGrafter"/>
</dbReference>
<dbReference type="Pfam" id="PF02310">
    <property type="entry name" value="B12-binding"/>
    <property type="match status" value="1"/>
</dbReference>
<dbReference type="SMART" id="SM01018">
    <property type="entry name" value="B12-binding_2"/>
    <property type="match status" value="1"/>
</dbReference>
<keyword evidence="1" id="KW-0479">Metal-binding</keyword>
<dbReference type="GO" id="GO:0031419">
    <property type="term" value="F:cobalamin binding"/>
    <property type="evidence" value="ECO:0007669"/>
    <property type="project" value="InterPro"/>
</dbReference>
<accession>W1UCS2</accession>
<keyword evidence="2" id="KW-0170">Cobalt</keyword>
<dbReference type="InterPro" id="IPR036594">
    <property type="entry name" value="Meth_synthase_dom"/>
</dbReference>
<dbReference type="EMBL" id="AZMC01000006">
    <property type="protein sequence ID" value="ETI91547.1"/>
    <property type="molecule type" value="Genomic_DNA"/>
</dbReference>
<dbReference type="InterPro" id="IPR050554">
    <property type="entry name" value="Met_Synthase/Corrinoid"/>
</dbReference>
<dbReference type="PROSITE" id="PS51337">
    <property type="entry name" value="B12_BINDING_NTER"/>
    <property type="match status" value="1"/>
</dbReference>